<dbReference type="SMART" id="SM00116">
    <property type="entry name" value="CBS"/>
    <property type="match status" value="1"/>
</dbReference>
<dbReference type="EMBL" id="CAXLJM020000035">
    <property type="protein sequence ID" value="CAL8104045.1"/>
    <property type="molecule type" value="Genomic_DNA"/>
</dbReference>
<keyword evidence="5 10" id="KW-0663">Pyridoxal phosphate</keyword>
<dbReference type="InterPro" id="IPR036052">
    <property type="entry name" value="TrpB-like_PALP_sf"/>
</dbReference>
<evidence type="ECO:0000256" key="1">
    <source>
        <dbReference type="ARBA" id="ARBA00001933"/>
    </source>
</evidence>
<organism evidence="13 14">
    <name type="scientific">Orchesella dallaii</name>
    <dbReference type="NCBI Taxonomy" id="48710"/>
    <lineage>
        <taxon>Eukaryota</taxon>
        <taxon>Metazoa</taxon>
        <taxon>Ecdysozoa</taxon>
        <taxon>Arthropoda</taxon>
        <taxon>Hexapoda</taxon>
        <taxon>Collembola</taxon>
        <taxon>Entomobryomorpha</taxon>
        <taxon>Entomobryoidea</taxon>
        <taxon>Orchesellidae</taxon>
        <taxon>Orchesellinae</taxon>
        <taxon>Orchesella</taxon>
    </lineage>
</organism>
<dbReference type="SUPFAM" id="SSF53686">
    <property type="entry name" value="Tryptophan synthase beta subunit-like PLP-dependent enzymes"/>
    <property type="match status" value="1"/>
</dbReference>
<feature type="region of interest" description="Disordered" evidence="11">
    <location>
        <begin position="1"/>
        <end position="23"/>
    </location>
</feature>
<dbReference type="Gene3D" id="3.40.50.1100">
    <property type="match status" value="2"/>
</dbReference>
<evidence type="ECO:0000313" key="14">
    <source>
        <dbReference type="Proteomes" id="UP001642540"/>
    </source>
</evidence>
<evidence type="ECO:0000256" key="4">
    <source>
        <dbReference type="ARBA" id="ARBA00012041"/>
    </source>
</evidence>
<dbReference type="InterPro" id="IPR046342">
    <property type="entry name" value="CBS_dom_sf"/>
</dbReference>
<dbReference type="InterPro" id="IPR005857">
    <property type="entry name" value="Cysta_beta_synth"/>
</dbReference>
<sequence>MAPPQELDAVKQNGSTNGTSHDNKVCTADKLKTASAKQPQVHVASVANGSQGPVKILPNVLHNIGKTPLIRLNRIPQSFGIECEVLAKCELFAPGGSHKDRIAVRMIEEAEADGRLKPGYTVIEPTSGNTGISVAMVCAVKGYKCILVMPEKMSAEKHWTMNRLGATVVRCPNNIVHTTVADKIHRETPNSIILDQYGNEANPRVHYEETTEEILEQCDGKLDMIVIGVGTGGAVTGIGRKIKEKCPSCPVIGIDPVGSTMALPESLNSGPGFFEVEGIGHTWLPDCLDRSVIDKWIKVSDKDTFNMARRIISEEGLLVGGSCGTAVVGAIQAIKEAGLGKGQRCVIIFPDSVRNYMTKFLSDQWMLERAFLPDSEVSLGYSWWNKTVAELKLESPLTVVPDLTVGNAVKLMKEKKQNQVAVVSSQGSIQGVLSLEHLLKQLISLNITSSTKVESVVNGQFKRITLFDTLGKLTYILQGTPFALVVKEEKNGNVLVSEKLLGIATQMDLATFIL</sequence>
<proteinExistence type="inferred from homology"/>
<dbReference type="Gene3D" id="3.10.580.10">
    <property type="entry name" value="CBS-domain"/>
    <property type="match status" value="1"/>
</dbReference>
<dbReference type="CDD" id="cd01561">
    <property type="entry name" value="CBS_like"/>
    <property type="match status" value="1"/>
</dbReference>
<dbReference type="SUPFAM" id="SSF54631">
    <property type="entry name" value="CBS-domain pair"/>
    <property type="match status" value="1"/>
</dbReference>
<evidence type="ECO:0000259" key="12">
    <source>
        <dbReference type="PROSITE" id="PS51371"/>
    </source>
</evidence>
<evidence type="ECO:0000256" key="5">
    <source>
        <dbReference type="ARBA" id="ARBA00022898"/>
    </source>
</evidence>
<keyword evidence="10" id="KW-0028">Amino-acid biosynthesis</keyword>
<keyword evidence="7 10" id="KW-0456">Lyase</keyword>
<keyword evidence="9 10" id="KW-0129">CBS domain</keyword>
<keyword evidence="6 10" id="KW-0198">Cysteine biosynthesis</keyword>
<feature type="domain" description="CBS" evidence="12">
    <location>
        <begin position="392"/>
        <end position="449"/>
    </location>
</feature>
<dbReference type="InterPro" id="IPR000644">
    <property type="entry name" value="CBS_dom"/>
</dbReference>
<evidence type="ECO:0000256" key="11">
    <source>
        <dbReference type="SAM" id="MobiDB-lite"/>
    </source>
</evidence>
<evidence type="ECO:0000256" key="7">
    <source>
        <dbReference type="ARBA" id="ARBA00023239"/>
    </source>
</evidence>
<dbReference type="Pfam" id="PF00571">
    <property type="entry name" value="CBS"/>
    <property type="match status" value="1"/>
</dbReference>
<dbReference type="InterPro" id="IPR001926">
    <property type="entry name" value="TrpB-like_PALP"/>
</dbReference>
<comment type="caution">
    <text evidence="13">The sequence shown here is derived from an EMBL/GenBank/DDBJ whole genome shotgun (WGS) entry which is preliminary data.</text>
</comment>
<comment type="catalytic activity">
    <reaction evidence="8 10">
        <text>L-homocysteine + L-serine = L,L-cystathionine + H2O</text>
        <dbReference type="Rhea" id="RHEA:10112"/>
        <dbReference type="ChEBI" id="CHEBI:15377"/>
        <dbReference type="ChEBI" id="CHEBI:33384"/>
        <dbReference type="ChEBI" id="CHEBI:58161"/>
        <dbReference type="ChEBI" id="CHEBI:58199"/>
        <dbReference type="EC" id="4.2.1.22"/>
    </reaction>
</comment>
<name>A0ABP1QIA9_9HEXA</name>
<dbReference type="EC" id="4.2.1.22" evidence="4 10"/>
<evidence type="ECO:0000256" key="8">
    <source>
        <dbReference type="ARBA" id="ARBA00047490"/>
    </source>
</evidence>
<reference evidence="13 14" key="1">
    <citation type="submission" date="2024-08" db="EMBL/GenBank/DDBJ databases">
        <authorList>
            <person name="Cucini C."/>
            <person name="Frati F."/>
        </authorList>
    </citation>
    <scope>NUCLEOTIDE SEQUENCE [LARGE SCALE GENOMIC DNA]</scope>
</reference>
<dbReference type="NCBIfam" id="TIGR01137">
    <property type="entry name" value="cysta_beta"/>
    <property type="match status" value="1"/>
</dbReference>
<comment type="similarity">
    <text evidence="3 10">Belongs to the cysteine synthase/cystathionine beta-synthase family.</text>
</comment>
<evidence type="ECO:0000313" key="13">
    <source>
        <dbReference type="EMBL" id="CAL8104045.1"/>
    </source>
</evidence>
<dbReference type="Proteomes" id="UP001642540">
    <property type="component" value="Unassembled WGS sequence"/>
</dbReference>
<dbReference type="InterPro" id="IPR050214">
    <property type="entry name" value="Cys_Synth/Cystath_Beta-Synth"/>
</dbReference>
<comment type="pathway">
    <text evidence="2">Amino-acid biosynthesis; L-cysteine biosynthesis.</text>
</comment>
<evidence type="ECO:0000256" key="3">
    <source>
        <dbReference type="ARBA" id="ARBA00007103"/>
    </source>
</evidence>
<dbReference type="PROSITE" id="PS51371">
    <property type="entry name" value="CBS"/>
    <property type="match status" value="1"/>
</dbReference>
<accession>A0ABP1QIA9</accession>
<evidence type="ECO:0000256" key="6">
    <source>
        <dbReference type="ARBA" id="ARBA00023192"/>
    </source>
</evidence>
<evidence type="ECO:0000256" key="10">
    <source>
        <dbReference type="RuleBase" id="RU361204"/>
    </source>
</evidence>
<gene>
    <name evidence="13" type="ORF">ODALV1_LOCUS11634</name>
</gene>
<keyword evidence="14" id="KW-1185">Reference proteome</keyword>
<dbReference type="Pfam" id="PF00291">
    <property type="entry name" value="PALP"/>
    <property type="match status" value="1"/>
</dbReference>
<evidence type="ECO:0000256" key="2">
    <source>
        <dbReference type="ARBA" id="ARBA00004895"/>
    </source>
</evidence>
<dbReference type="PANTHER" id="PTHR10314">
    <property type="entry name" value="CYSTATHIONINE BETA-SYNTHASE"/>
    <property type="match status" value="1"/>
</dbReference>
<comment type="cofactor">
    <cofactor evidence="1 10">
        <name>pyridoxal 5'-phosphate</name>
        <dbReference type="ChEBI" id="CHEBI:597326"/>
    </cofactor>
</comment>
<protein>
    <recommendedName>
        <fullName evidence="4 10">Cystathionine beta-synthase</fullName>
        <ecNumber evidence="4 10">4.2.1.22</ecNumber>
    </recommendedName>
</protein>
<evidence type="ECO:0000256" key="9">
    <source>
        <dbReference type="PROSITE-ProRule" id="PRU00703"/>
    </source>
</evidence>